<name>A0ABR4Z869_9NOCA</name>
<proteinExistence type="predicted"/>
<reference evidence="1 2" key="1">
    <citation type="journal article" date="2014" name="Int. J. Syst. Evol. Microbiol.">
        <title>Nocardia vulneris sp. nov., isolated from wounds of human patients in North America.</title>
        <authorList>
            <person name="Lasker B.A."/>
            <person name="Bell M."/>
            <person name="Klenk H.P."/>
            <person name="Sproer C."/>
            <person name="Schumann C."/>
            <person name="Schumann P."/>
            <person name="Brown J.M."/>
        </authorList>
    </citation>
    <scope>NUCLEOTIDE SEQUENCE [LARGE SCALE GENOMIC DNA]</scope>
    <source>
        <strain evidence="1 2">W9851</strain>
    </source>
</reference>
<evidence type="ECO:0000313" key="2">
    <source>
        <dbReference type="Proteomes" id="UP000031364"/>
    </source>
</evidence>
<dbReference type="EMBL" id="JNFP01000048">
    <property type="protein sequence ID" value="KIA61249.1"/>
    <property type="molecule type" value="Genomic_DNA"/>
</dbReference>
<dbReference type="Proteomes" id="UP000031364">
    <property type="component" value="Unassembled WGS sequence"/>
</dbReference>
<sequence length="94" mass="10806">MELRWRVRSRQQHRASQVALTVSERTCALTPLDVYLSIVGHHSVSKFEVYGVRLEGLTDCGLSQFWNISGDGLDQEAFRLCRAVGWIQSRQRRS</sequence>
<gene>
    <name evidence="1" type="ORF">FG87_31885</name>
</gene>
<organism evidence="1 2">
    <name type="scientific">Nocardia vulneris</name>
    <dbReference type="NCBI Taxonomy" id="1141657"/>
    <lineage>
        <taxon>Bacteria</taxon>
        <taxon>Bacillati</taxon>
        <taxon>Actinomycetota</taxon>
        <taxon>Actinomycetes</taxon>
        <taxon>Mycobacteriales</taxon>
        <taxon>Nocardiaceae</taxon>
        <taxon>Nocardia</taxon>
    </lineage>
</organism>
<accession>A0ABR4Z869</accession>
<evidence type="ECO:0000313" key="1">
    <source>
        <dbReference type="EMBL" id="KIA61249.1"/>
    </source>
</evidence>
<keyword evidence="2" id="KW-1185">Reference proteome</keyword>
<comment type="caution">
    <text evidence="1">The sequence shown here is derived from an EMBL/GenBank/DDBJ whole genome shotgun (WGS) entry which is preliminary data.</text>
</comment>
<protein>
    <submittedName>
        <fullName evidence="1">Uncharacterized protein</fullName>
    </submittedName>
</protein>